<dbReference type="InterPro" id="IPR050641">
    <property type="entry name" value="RIFMO-like"/>
</dbReference>
<protein>
    <submittedName>
        <fullName evidence="6">Putative polyketide hydroxylase</fullName>
    </submittedName>
</protein>
<dbReference type="PANTHER" id="PTHR43004">
    <property type="entry name" value="TRK SYSTEM POTASSIUM UPTAKE PROTEIN"/>
    <property type="match status" value="1"/>
</dbReference>
<keyword evidence="3" id="KW-0274">FAD</keyword>
<evidence type="ECO:0000259" key="5">
    <source>
        <dbReference type="Pfam" id="PF01494"/>
    </source>
</evidence>
<keyword evidence="4" id="KW-0472">Membrane</keyword>
<dbReference type="AlphaFoldDB" id="A0A4R2RAN8"/>
<dbReference type="Gene3D" id="3.50.50.60">
    <property type="entry name" value="FAD/NAD(P)-binding domain"/>
    <property type="match status" value="1"/>
</dbReference>
<keyword evidence="4" id="KW-1133">Transmembrane helix</keyword>
<dbReference type="Pfam" id="PF01494">
    <property type="entry name" value="FAD_binding_3"/>
    <property type="match status" value="1"/>
</dbReference>
<dbReference type="GO" id="GO:0016709">
    <property type="term" value="F:oxidoreductase activity, acting on paired donors, with incorporation or reduction of molecular oxygen, NAD(P)H as one donor, and incorporation of one atom of oxygen"/>
    <property type="evidence" value="ECO:0007669"/>
    <property type="project" value="UniProtKB-ARBA"/>
</dbReference>
<evidence type="ECO:0000256" key="2">
    <source>
        <dbReference type="ARBA" id="ARBA00022630"/>
    </source>
</evidence>
<keyword evidence="7" id="KW-1185">Reference proteome</keyword>
<evidence type="ECO:0000313" key="6">
    <source>
        <dbReference type="EMBL" id="TCP56771.1"/>
    </source>
</evidence>
<dbReference type="PRINTS" id="PR00420">
    <property type="entry name" value="RNGMNOXGNASE"/>
</dbReference>
<accession>A0A4R2RAN8</accession>
<dbReference type="Gene3D" id="3.30.9.10">
    <property type="entry name" value="D-Amino Acid Oxidase, subunit A, domain 2"/>
    <property type="match status" value="1"/>
</dbReference>
<dbReference type="OrthoDB" id="4246007at2"/>
<evidence type="ECO:0000256" key="3">
    <source>
        <dbReference type="ARBA" id="ARBA00022827"/>
    </source>
</evidence>
<dbReference type="Gene3D" id="3.40.30.120">
    <property type="match status" value="1"/>
</dbReference>
<dbReference type="PANTHER" id="PTHR43004:SF19">
    <property type="entry name" value="BINDING MONOOXYGENASE, PUTATIVE (JCVI)-RELATED"/>
    <property type="match status" value="1"/>
</dbReference>
<feature type="domain" description="FAD-binding" evidence="5">
    <location>
        <begin position="7"/>
        <end position="357"/>
    </location>
</feature>
<dbReference type="SUPFAM" id="SSF51905">
    <property type="entry name" value="FAD/NAD(P)-binding domain"/>
    <property type="match status" value="1"/>
</dbReference>
<reference evidence="6 7" key="1">
    <citation type="submission" date="2019-03" db="EMBL/GenBank/DDBJ databases">
        <title>Genomic Encyclopedia of Type Strains, Phase IV (KMG-IV): sequencing the most valuable type-strain genomes for metagenomic binning, comparative biology and taxonomic classification.</title>
        <authorList>
            <person name="Goeker M."/>
        </authorList>
    </citation>
    <scope>NUCLEOTIDE SEQUENCE [LARGE SCALE GENOMIC DNA]</scope>
    <source>
        <strain evidence="6 7">DSM 45765</strain>
    </source>
</reference>
<dbReference type="Pfam" id="PF21274">
    <property type="entry name" value="Rng_hyd_C"/>
    <property type="match status" value="1"/>
</dbReference>
<organism evidence="6 7">
    <name type="scientific">Tamaricihabitans halophyticus</name>
    <dbReference type="NCBI Taxonomy" id="1262583"/>
    <lineage>
        <taxon>Bacteria</taxon>
        <taxon>Bacillati</taxon>
        <taxon>Actinomycetota</taxon>
        <taxon>Actinomycetes</taxon>
        <taxon>Pseudonocardiales</taxon>
        <taxon>Pseudonocardiaceae</taxon>
        <taxon>Tamaricihabitans</taxon>
    </lineage>
</organism>
<dbReference type="RefSeq" id="WP_132875331.1">
    <property type="nucleotide sequence ID" value="NZ_SLXQ01000001.1"/>
</dbReference>
<gene>
    <name evidence="6" type="ORF">EV191_101717</name>
</gene>
<dbReference type="Proteomes" id="UP000294911">
    <property type="component" value="Unassembled WGS sequence"/>
</dbReference>
<sequence length="539" mass="58472">MRTDVRPVLIVGGSVVGLTTAFFLASYGIPTLVVESHPAAGTHPRARGLNPRSMELFRPWDVEETLREGTPEIHGDELIVQLTSLAGEEIRRMELESFTELDRLSPTTWLSIGQDKLEPKLCELARERGAEVRYGHRMLDCAQDDDGVSATVLDRASGAEYRVRARYLVGADGHRGQIRELLGIGATEVAESNTALSALFRADLSEVLAGRNISIAITVGPGTRNSVLTWVEDDMWMVGFRHDAEVGGEVEFTEEQWVEVIRAVAGDESLAVEITYTDQWEVGARIADTYQRGRIFLAGDSAHLMPPSGAFGASTGTQDAQNLAWKLAMVLNGQAGTGLLDSYTAERQPTGALTVRQSALRARERRQSADTERLPENTVMLGYKYQSPAVLTEPGDTAGYADPNTPTGLPGSRGPHVVVETKGAQKSLLDLYGRGFVLLTGPDGTEWVKAGEAVAAELGIDLAAWTVGPREASADLVDVHGVWNEQYGVTNDGVVLLRPDGIIAWRSKSAADDRENELRTALERILSRRMGKPTTLANS</sequence>
<dbReference type="EMBL" id="SLXQ01000001">
    <property type="protein sequence ID" value="TCP56771.1"/>
    <property type="molecule type" value="Genomic_DNA"/>
</dbReference>
<name>A0A4R2RAN8_9PSEU</name>
<keyword evidence="4" id="KW-0812">Transmembrane</keyword>
<dbReference type="InterPro" id="IPR036188">
    <property type="entry name" value="FAD/NAD-bd_sf"/>
</dbReference>
<evidence type="ECO:0000313" key="7">
    <source>
        <dbReference type="Proteomes" id="UP000294911"/>
    </source>
</evidence>
<evidence type="ECO:0000256" key="4">
    <source>
        <dbReference type="SAM" id="Phobius"/>
    </source>
</evidence>
<feature type="transmembrane region" description="Helical" evidence="4">
    <location>
        <begin position="7"/>
        <end position="29"/>
    </location>
</feature>
<keyword evidence="2" id="KW-0285">Flavoprotein</keyword>
<comment type="cofactor">
    <cofactor evidence="1">
        <name>FAD</name>
        <dbReference type="ChEBI" id="CHEBI:57692"/>
    </cofactor>
</comment>
<dbReference type="GO" id="GO:0071949">
    <property type="term" value="F:FAD binding"/>
    <property type="evidence" value="ECO:0007669"/>
    <property type="project" value="InterPro"/>
</dbReference>
<comment type="caution">
    <text evidence="6">The sequence shown here is derived from an EMBL/GenBank/DDBJ whole genome shotgun (WGS) entry which is preliminary data.</text>
</comment>
<proteinExistence type="predicted"/>
<evidence type="ECO:0000256" key="1">
    <source>
        <dbReference type="ARBA" id="ARBA00001974"/>
    </source>
</evidence>
<dbReference type="InterPro" id="IPR002938">
    <property type="entry name" value="FAD-bd"/>
</dbReference>